<dbReference type="Proteomes" id="UP000175691">
    <property type="component" value="Unassembled WGS sequence"/>
</dbReference>
<proteinExistence type="predicted"/>
<comment type="caution">
    <text evidence="2">The sequence shown here is derived from an EMBL/GenBank/DDBJ whole genome shotgun (WGS) entry which is preliminary data.</text>
</comment>
<feature type="signal peptide" evidence="1">
    <location>
        <begin position="1"/>
        <end position="28"/>
    </location>
</feature>
<reference evidence="2 3" key="1">
    <citation type="submission" date="2016-08" db="EMBL/GenBank/DDBJ databases">
        <authorList>
            <person name="Seilhamer J.J."/>
        </authorList>
    </citation>
    <scope>NUCLEOTIDE SEQUENCE [LARGE SCALE GENOMIC DNA]</scope>
    <source>
        <strain evidence="2 3">KCTC 42603</strain>
    </source>
</reference>
<name>A0A1E7ZCH7_9ALTE</name>
<feature type="chain" id="PRO_5009209681" description="Alpha/beta hydrolase" evidence="1">
    <location>
        <begin position="29"/>
        <end position="446"/>
    </location>
</feature>
<evidence type="ECO:0000313" key="3">
    <source>
        <dbReference type="Proteomes" id="UP000175691"/>
    </source>
</evidence>
<organism evidence="2 3">
    <name type="scientific">Alteromonas confluentis</name>
    <dbReference type="NCBI Taxonomy" id="1656094"/>
    <lineage>
        <taxon>Bacteria</taxon>
        <taxon>Pseudomonadati</taxon>
        <taxon>Pseudomonadota</taxon>
        <taxon>Gammaproteobacteria</taxon>
        <taxon>Alteromonadales</taxon>
        <taxon>Alteromonadaceae</taxon>
        <taxon>Alteromonas/Salinimonas group</taxon>
        <taxon>Alteromonas</taxon>
    </lineage>
</organism>
<dbReference type="InterPro" id="IPR029058">
    <property type="entry name" value="AB_hydrolase_fold"/>
</dbReference>
<gene>
    <name evidence="2" type="ORF">BFC18_08590</name>
</gene>
<dbReference type="RefSeq" id="WP_070124800.1">
    <property type="nucleotide sequence ID" value="NZ_MDHN01000015.1"/>
</dbReference>
<keyword evidence="3" id="KW-1185">Reference proteome</keyword>
<dbReference type="STRING" id="1656094.BFC18_08590"/>
<protein>
    <recommendedName>
        <fullName evidence="4">Alpha/beta hydrolase</fullName>
    </recommendedName>
</protein>
<dbReference type="EMBL" id="MDHN01000015">
    <property type="protein sequence ID" value="OFC71208.1"/>
    <property type="molecule type" value="Genomic_DNA"/>
</dbReference>
<evidence type="ECO:0000313" key="2">
    <source>
        <dbReference type="EMBL" id="OFC71208.1"/>
    </source>
</evidence>
<dbReference type="SUPFAM" id="SSF53474">
    <property type="entry name" value="alpha/beta-Hydrolases"/>
    <property type="match status" value="1"/>
</dbReference>
<sequence length="446" mass="47451">MKNIAKPSVLYCLLTLLAGVGAVGCVSAPVKSEQTFSGTLEDGALWQAKVPDNWNGTLLLYGHGYGRKAGLPDVAPKQSDAVLLANGYALAASQYPEAGWSVEKAIPSQLLALQQFRNDAGTPERVIAWGSSMGGLITSAIAQRHADQVDGTISLCASSYGALPMMDTALDGAFVFTRLLFPGEDIPLTGGGDDRETVGRLITTMEGNQQDPRWQARAVLAGVLGGLPDWTIPGSEAPETPDAIAQHMMAAVKMGLFLPRGDQERRAGGSFSSNTDIDYRALLDASGRKSLVEAVYQKAGLSLNDDLRTLEKAQRIASVPGAVAYMADNFTPDGAITKPMLAMHTTGDGMTSPSLQTNYLQLLKSESDPGLSSALWVERAGHCTFTPEELLTSVETLENRLESGTWQSPARAPGIAFTDAVVLPLPRWCTENRQACQSLTISGDHQ</sequence>
<dbReference type="OrthoDB" id="7197847at2"/>
<dbReference type="AlphaFoldDB" id="A0A1E7ZCH7"/>
<evidence type="ECO:0008006" key="4">
    <source>
        <dbReference type="Google" id="ProtNLM"/>
    </source>
</evidence>
<evidence type="ECO:0000256" key="1">
    <source>
        <dbReference type="SAM" id="SignalP"/>
    </source>
</evidence>
<dbReference type="Gene3D" id="3.40.50.1820">
    <property type="entry name" value="alpha/beta hydrolase"/>
    <property type="match status" value="1"/>
</dbReference>
<keyword evidence="1" id="KW-0732">Signal</keyword>
<accession>A0A1E7ZCH7</accession>
<dbReference type="PROSITE" id="PS51257">
    <property type="entry name" value="PROKAR_LIPOPROTEIN"/>
    <property type="match status" value="1"/>
</dbReference>